<feature type="transmembrane region" description="Helical" evidence="6">
    <location>
        <begin position="109"/>
        <end position="131"/>
    </location>
</feature>
<dbReference type="GO" id="GO:0022857">
    <property type="term" value="F:transmembrane transporter activity"/>
    <property type="evidence" value="ECO:0007669"/>
    <property type="project" value="InterPro"/>
</dbReference>
<keyword evidence="2" id="KW-0813">Transport</keyword>
<evidence type="ECO:0000256" key="4">
    <source>
        <dbReference type="ARBA" id="ARBA00022989"/>
    </source>
</evidence>
<evidence type="ECO:0000256" key="7">
    <source>
        <dbReference type="SAM" id="SignalP"/>
    </source>
</evidence>
<evidence type="ECO:0000256" key="3">
    <source>
        <dbReference type="ARBA" id="ARBA00022692"/>
    </source>
</evidence>
<evidence type="ECO:0000256" key="6">
    <source>
        <dbReference type="SAM" id="Phobius"/>
    </source>
</evidence>
<feature type="transmembrane region" description="Helical" evidence="6">
    <location>
        <begin position="57"/>
        <end position="76"/>
    </location>
</feature>
<evidence type="ECO:0000256" key="2">
    <source>
        <dbReference type="ARBA" id="ARBA00022448"/>
    </source>
</evidence>
<keyword evidence="4 6" id="KW-1133">Transmembrane helix</keyword>
<dbReference type="EMBL" id="LJBN01000001">
    <property type="protein sequence ID" value="OOQ91715.1"/>
    <property type="molecule type" value="Genomic_DNA"/>
</dbReference>
<sequence length="261" mass="28129">MMVFSFIGASLLTLAVTIPLAEMCSMYPVDEGQYSWVEALTPLRFARGFPEYTFERWQTVLVVAVLSAVTGVTFLLTRCFGIGDITETAVTSTGVSVIQIIYNSTGSKVATCILSSLIAVIVIVAGVNILAEGSRSVFAFARENGLPFLNVFSKVASKSQVPVNTVLLTLAVQLALDVTEFDTTPGSETVVSISTEGFYLSYAMALFSRLIGYFSGHVTKLEGSYFILHSGVDRSQLFLSSVPLFASISFNFPTTAPVNEE</sequence>
<dbReference type="InterPro" id="IPR002293">
    <property type="entry name" value="AA/rel_permease1"/>
</dbReference>
<protein>
    <recommendedName>
        <fullName evidence="10">Amino acid permease/ SLC12A domain-containing protein</fullName>
    </recommendedName>
</protein>
<dbReference type="Pfam" id="PF13520">
    <property type="entry name" value="AA_permease_2"/>
    <property type="match status" value="1"/>
</dbReference>
<comment type="subcellular location">
    <subcellularLocation>
        <location evidence="1">Membrane</location>
        <topology evidence="1">Multi-pass membrane protein</topology>
    </subcellularLocation>
</comment>
<feature type="signal peptide" evidence="7">
    <location>
        <begin position="1"/>
        <end position="17"/>
    </location>
</feature>
<dbReference type="PANTHER" id="PTHR45649:SF8">
    <property type="entry name" value="PERMEASE, PUTATIVE-RELATED"/>
    <property type="match status" value="1"/>
</dbReference>
<evidence type="ECO:0000256" key="5">
    <source>
        <dbReference type="ARBA" id="ARBA00023136"/>
    </source>
</evidence>
<proteinExistence type="predicted"/>
<name>A0A1S9S1U7_PENBI</name>
<keyword evidence="5 6" id="KW-0472">Membrane</keyword>
<accession>A0A1S9S1U7</accession>
<feature type="chain" id="PRO_5012119982" description="Amino acid permease/ SLC12A domain-containing protein" evidence="7">
    <location>
        <begin position="18"/>
        <end position="261"/>
    </location>
</feature>
<keyword evidence="3 6" id="KW-0812">Transmembrane</keyword>
<gene>
    <name evidence="8" type="ORF">PEBR_09236</name>
</gene>
<evidence type="ECO:0000313" key="9">
    <source>
        <dbReference type="Proteomes" id="UP000190744"/>
    </source>
</evidence>
<comment type="caution">
    <text evidence="8">The sequence shown here is derived from an EMBL/GenBank/DDBJ whole genome shotgun (WGS) entry which is preliminary data.</text>
</comment>
<keyword evidence="7" id="KW-0732">Signal</keyword>
<dbReference type="PANTHER" id="PTHR45649">
    <property type="entry name" value="AMINO-ACID PERMEASE BAT1"/>
    <property type="match status" value="1"/>
</dbReference>
<dbReference type="Proteomes" id="UP000190744">
    <property type="component" value="Unassembled WGS sequence"/>
</dbReference>
<organism evidence="8 9">
    <name type="scientific">Penicillium brasilianum</name>
    <dbReference type="NCBI Taxonomy" id="104259"/>
    <lineage>
        <taxon>Eukaryota</taxon>
        <taxon>Fungi</taxon>
        <taxon>Dikarya</taxon>
        <taxon>Ascomycota</taxon>
        <taxon>Pezizomycotina</taxon>
        <taxon>Eurotiomycetes</taxon>
        <taxon>Eurotiomycetidae</taxon>
        <taxon>Eurotiales</taxon>
        <taxon>Aspergillaceae</taxon>
        <taxon>Penicillium</taxon>
    </lineage>
</organism>
<dbReference type="Gene3D" id="1.20.1740.10">
    <property type="entry name" value="Amino acid/polyamine transporter I"/>
    <property type="match status" value="1"/>
</dbReference>
<reference evidence="9" key="1">
    <citation type="submission" date="2015-09" db="EMBL/GenBank/DDBJ databases">
        <authorList>
            <person name="Fill T.P."/>
            <person name="Baretta J.F."/>
            <person name="de Almeida L.G."/>
            <person name="Rocha M."/>
            <person name="de Souza D.H."/>
            <person name="Malavazi I."/>
            <person name="Cerdeira L.T."/>
            <person name="Hong H."/>
            <person name="Samborskyy M."/>
            <person name="de Vasconcelos A.T."/>
            <person name="Leadlay P."/>
            <person name="Rodrigues-Filho E."/>
        </authorList>
    </citation>
    <scope>NUCLEOTIDE SEQUENCE [LARGE SCALE GENOMIC DNA]</scope>
    <source>
        <strain evidence="9">LaBioMMi 136</strain>
    </source>
</reference>
<dbReference type="GO" id="GO:0016020">
    <property type="term" value="C:membrane"/>
    <property type="evidence" value="ECO:0007669"/>
    <property type="project" value="UniProtKB-SubCell"/>
</dbReference>
<evidence type="ECO:0008006" key="10">
    <source>
        <dbReference type="Google" id="ProtNLM"/>
    </source>
</evidence>
<evidence type="ECO:0000256" key="1">
    <source>
        <dbReference type="ARBA" id="ARBA00004141"/>
    </source>
</evidence>
<evidence type="ECO:0000313" key="8">
    <source>
        <dbReference type="EMBL" id="OOQ91715.1"/>
    </source>
</evidence>
<dbReference type="AlphaFoldDB" id="A0A1S9S1U7"/>